<protein>
    <submittedName>
        <fullName evidence="1">Uncharacterized protein</fullName>
    </submittedName>
</protein>
<name>A0A2U2HK10_9BURK</name>
<evidence type="ECO:0000313" key="2">
    <source>
        <dbReference type="Proteomes" id="UP000241421"/>
    </source>
</evidence>
<proteinExistence type="predicted"/>
<gene>
    <name evidence="1" type="ORF">C7C56_013365</name>
</gene>
<reference evidence="1 2" key="1">
    <citation type="submission" date="2018-04" db="EMBL/GenBank/DDBJ databases">
        <title>Massilia violaceinigra sp. nov., a novel purple-pigmented bacterium isolated from Tianshan glacier, Xinjiang, China.</title>
        <authorList>
            <person name="Wang H."/>
        </authorList>
    </citation>
    <scope>NUCLEOTIDE SEQUENCE [LARGE SCALE GENOMIC DNA]</scope>
    <source>
        <strain evidence="1 2">B448-2</strain>
    </source>
</reference>
<accession>A0A2U2HK10</accession>
<sequence length="82" mass="9086">MERCGACRARMGDEEVCPRCGCDFSLAIRAERQAALLLGRSVDAWADGRQERARALLAASLTLHRTPLGLALGDMLERPFRR</sequence>
<organism evidence="1 2">
    <name type="scientific">Massilia glaciei</name>
    <dbReference type="NCBI Taxonomy" id="1524097"/>
    <lineage>
        <taxon>Bacteria</taxon>
        <taxon>Pseudomonadati</taxon>
        <taxon>Pseudomonadota</taxon>
        <taxon>Betaproteobacteria</taxon>
        <taxon>Burkholderiales</taxon>
        <taxon>Oxalobacteraceae</taxon>
        <taxon>Telluria group</taxon>
        <taxon>Massilia</taxon>
    </lineage>
</organism>
<keyword evidence="2" id="KW-1185">Reference proteome</keyword>
<dbReference type="AlphaFoldDB" id="A0A2U2HK10"/>
<evidence type="ECO:0000313" key="1">
    <source>
        <dbReference type="EMBL" id="PWF47848.1"/>
    </source>
</evidence>
<dbReference type="Proteomes" id="UP000241421">
    <property type="component" value="Unassembled WGS sequence"/>
</dbReference>
<dbReference type="EMBL" id="PXWF02000223">
    <property type="protein sequence ID" value="PWF47848.1"/>
    <property type="molecule type" value="Genomic_DNA"/>
</dbReference>
<comment type="caution">
    <text evidence="1">The sequence shown here is derived from an EMBL/GenBank/DDBJ whole genome shotgun (WGS) entry which is preliminary data.</text>
</comment>